<keyword evidence="2 3" id="KW-0802">TPR repeat</keyword>
<organism evidence="4 5">
    <name type="scientific">Sungouiella intermedia</name>
    <dbReference type="NCBI Taxonomy" id="45354"/>
    <lineage>
        <taxon>Eukaryota</taxon>
        <taxon>Fungi</taxon>
        <taxon>Dikarya</taxon>
        <taxon>Ascomycota</taxon>
        <taxon>Saccharomycotina</taxon>
        <taxon>Pichiomycetes</taxon>
        <taxon>Metschnikowiaceae</taxon>
        <taxon>Sungouiella</taxon>
    </lineage>
</organism>
<dbReference type="InterPro" id="IPR011990">
    <property type="entry name" value="TPR-like_helical_dom_sf"/>
</dbReference>
<keyword evidence="1" id="KW-0677">Repeat</keyword>
<evidence type="ECO:0000313" key="5">
    <source>
        <dbReference type="Proteomes" id="UP000182334"/>
    </source>
</evidence>
<dbReference type="Pfam" id="PF13432">
    <property type="entry name" value="TPR_16"/>
    <property type="match status" value="1"/>
</dbReference>
<dbReference type="Pfam" id="PF14559">
    <property type="entry name" value="TPR_19"/>
    <property type="match status" value="1"/>
</dbReference>
<protein>
    <submittedName>
        <fullName evidence="4">CIC11C00000001925</fullName>
    </submittedName>
</protein>
<dbReference type="Pfam" id="PF18833">
    <property type="entry name" value="TPR_22"/>
    <property type="match status" value="1"/>
</dbReference>
<dbReference type="EMBL" id="LT635759">
    <property type="protein sequence ID" value="SGZ53309.1"/>
    <property type="molecule type" value="Genomic_DNA"/>
</dbReference>
<evidence type="ECO:0000256" key="3">
    <source>
        <dbReference type="PROSITE-ProRule" id="PRU00339"/>
    </source>
</evidence>
<dbReference type="InterPro" id="IPR040962">
    <property type="entry name" value="TPR_22"/>
</dbReference>
<name>A0A1L0GA53_9ASCO</name>
<accession>A0A1L0GA53</accession>
<dbReference type="PROSITE" id="PS50005">
    <property type="entry name" value="TPR"/>
    <property type="match status" value="3"/>
</dbReference>
<dbReference type="OrthoDB" id="421075at2759"/>
<dbReference type="InterPro" id="IPR039226">
    <property type="entry name" value="Ski3/TTC37"/>
</dbReference>
<dbReference type="STRING" id="45354.A0A1L0GA53"/>
<dbReference type="Gene3D" id="1.25.40.10">
    <property type="entry name" value="Tetratricopeptide repeat domain"/>
    <property type="match status" value="4"/>
</dbReference>
<feature type="repeat" description="TPR" evidence="3">
    <location>
        <begin position="37"/>
        <end position="70"/>
    </location>
</feature>
<dbReference type="InterPro" id="IPR019734">
    <property type="entry name" value="TPR_rpt"/>
</dbReference>
<dbReference type="GO" id="GO:0055087">
    <property type="term" value="C:Ski complex"/>
    <property type="evidence" value="ECO:0007669"/>
    <property type="project" value="InterPro"/>
</dbReference>
<dbReference type="SMART" id="SM00028">
    <property type="entry name" value="TPR"/>
    <property type="match status" value="9"/>
</dbReference>
<evidence type="ECO:0000256" key="2">
    <source>
        <dbReference type="ARBA" id="ARBA00022803"/>
    </source>
</evidence>
<sequence length="1385" mass="156405">MSLKQLLKSAKGAIERGDLELALECVDDALDYDKNCYFAYIFQGKSYQLLSQLENATKSFEKAIKLEPDNLLGWKGYFQVGKSLDDYNKFFEILTGYLEVLIDQDLGTAEVIKDVYNYLNARKYQTDDELHEAFLRAILPGTKLGDLLDGAMGKPEDTLRKLITLTKNREAQEVRQVLAKEKLKLPRALTPTLVAQLNQLEWSIREPYHLSQLYSDFLNYCQDDELRRKYEVEYLKYKYEILRIIPEKRKLIKEIKEMCEDMVLIDTDDIFAWSLHFDLTDPKTLAHLDQDTVFRFISKFENEGLGLLLLAFCMSDLSPFDKSKLKDLNLKLLSKSTPAPDGEDLETNIIEMDAAVSDSLLSPDEVLELMQVGSTKASNSMLAHRIICNYYIHLQEYEMASTKCTIATRQLADIQRSYGIDLVNCKEDILCLLATVYTYHEAPKNFSRALQLYDRILNDNPENKDALIGKGLILLEKRELSEASTMLNQVASKFPEDWRALSELGWCQVLSKDYNAGRETLYTALNNIQGWNLFEARASVQWRLAKSFLLQEPVQDGGVKRAYDLLIQSLKDSKNYAPSFTLLGIIYNDYYNDTSRAQKCFFKAFEIDVAEVTAAKYIVTELAEKNEWEVTDILCKRVVTSEKSRRILFSPLLEDSDKSWPYRVLGCSALNRQDDAKAIEWFQTALRMQAMDTECWVGLGEAYFNCGRIDAAIKVFQHTTKVDPDSWTNFYFLGLAVCEIRDFVDGIDLLKKALTMSPNEECIINAIYEKCIDYSSQLILGGFIGRTLDTNKFAIQKIHEAVNINHTSQSLWKSLGQCLNLATKVQFNIESFPIDTVLAILEKVPGIDHVDFSKEKAQNLFNEGKYVQAISMLQILSANAAIAVLPAKVSKFLRSLAHFNMGLALLDAFNSGEERQTMFRDHAVASLKRAIQIEGGNALYWIALGNAYASANAEVAQHCFIKASVLDSRDIQVWINLAALYLRYGDTELAKEAFERSTSLAPDQSVSWLGVALTAEAEGDSKTASRMTTHAYVLSNGRSPLAQLCYATSVVTLRIGNAKNAKDVEAAQEFSIANYAIQSFLKMQPNDVTGLKLALLLSERCQTYNLSVDIGERLCQLLEQKYEESESLQVLLQFAQAKTQLARICLGIEEYEKAIDHAQFTLDVLGEEEYTEEVRDALLSSRVVIGLSFLFNNQFNDALEELKMILSEHSQSHRAVTLIAQVLFAYNTPETKQAAIDQLFSFIEENGSSLMVVLTLGAISVADNLEEYFVPIKEELEGLLLVELVGDANRLVPKVLAELTERITGKKDTKVWQKFAMLFPLDYNIWCNLSLNMALSTALLSDSKRTALEVSQAYVNKGTRREVQRALLLCADLGAARKALGIASE</sequence>
<feature type="repeat" description="TPR" evidence="3">
    <location>
        <begin position="693"/>
        <end position="726"/>
    </location>
</feature>
<evidence type="ECO:0000256" key="1">
    <source>
        <dbReference type="ARBA" id="ARBA00022737"/>
    </source>
</evidence>
<dbReference type="Proteomes" id="UP000182334">
    <property type="component" value="Chromosome IV"/>
</dbReference>
<dbReference type="PANTHER" id="PTHR15704">
    <property type="entry name" value="SUPERKILLER 3 PROTEIN-RELATED"/>
    <property type="match status" value="1"/>
</dbReference>
<dbReference type="GO" id="GO:0006401">
    <property type="term" value="P:RNA catabolic process"/>
    <property type="evidence" value="ECO:0007669"/>
    <property type="project" value="InterPro"/>
</dbReference>
<proteinExistence type="predicted"/>
<dbReference type="SUPFAM" id="SSF48452">
    <property type="entry name" value="TPR-like"/>
    <property type="match status" value="3"/>
</dbReference>
<dbReference type="Pfam" id="PF13181">
    <property type="entry name" value="TPR_8"/>
    <property type="match status" value="2"/>
</dbReference>
<reference evidence="4 5" key="1">
    <citation type="submission" date="2016-10" db="EMBL/GenBank/DDBJ databases">
        <authorList>
            <person name="de Groot N.N."/>
        </authorList>
    </citation>
    <scope>NUCLEOTIDE SEQUENCE [LARGE SCALE GENOMIC DNA]</scope>
    <source>
        <strain evidence="4 5">CBS 141442</strain>
    </source>
</reference>
<keyword evidence="5" id="KW-1185">Reference proteome</keyword>
<dbReference type="PANTHER" id="PTHR15704:SF7">
    <property type="entry name" value="SUPERKILLER COMPLEX PROTEIN 3"/>
    <property type="match status" value="1"/>
</dbReference>
<gene>
    <name evidence="4" type="ORF">SAMEA4029010_CIC11G00000001925</name>
</gene>
<evidence type="ECO:0000313" key="4">
    <source>
        <dbReference type="EMBL" id="SGZ53309.1"/>
    </source>
</evidence>
<feature type="repeat" description="TPR" evidence="3">
    <location>
        <begin position="971"/>
        <end position="1004"/>
    </location>
</feature>